<dbReference type="Proteomes" id="UP001462961">
    <property type="component" value="Unassembled WGS sequence"/>
</dbReference>
<evidence type="ECO:0000259" key="3">
    <source>
        <dbReference type="Pfam" id="PF07825"/>
    </source>
</evidence>
<name>A0ABV0E8C0_9BURK</name>
<dbReference type="InterPro" id="IPR009061">
    <property type="entry name" value="DNA-bd_dom_put_sf"/>
</dbReference>
<dbReference type="SUPFAM" id="SSF46955">
    <property type="entry name" value="Putative DNA-binding domain"/>
    <property type="match status" value="1"/>
</dbReference>
<keyword evidence="2" id="KW-0233">DNA recombination</keyword>
<dbReference type="Gene3D" id="3.30.160.60">
    <property type="entry name" value="Classic Zinc Finger"/>
    <property type="match status" value="1"/>
</dbReference>
<protein>
    <submittedName>
        <fullName evidence="4">Excisionase</fullName>
    </submittedName>
</protein>
<dbReference type="InterPro" id="IPR012884">
    <property type="entry name" value="Excisionase-like"/>
</dbReference>
<dbReference type="SUPFAM" id="SSF54171">
    <property type="entry name" value="DNA-binding domain"/>
    <property type="match status" value="1"/>
</dbReference>
<accession>A0ABV0E8C0</accession>
<evidence type="ECO:0000313" key="5">
    <source>
        <dbReference type="Proteomes" id="UP001462961"/>
    </source>
</evidence>
<dbReference type="EMBL" id="JAYLVJ010000085">
    <property type="protein sequence ID" value="MEO1759668.1"/>
    <property type="molecule type" value="Genomic_DNA"/>
</dbReference>
<evidence type="ECO:0000313" key="4">
    <source>
        <dbReference type="EMBL" id="MEO1759668.1"/>
    </source>
</evidence>
<gene>
    <name evidence="4" type="ORF">VOI32_38095</name>
</gene>
<evidence type="ECO:0000256" key="2">
    <source>
        <dbReference type="ARBA" id="ARBA00023172"/>
    </source>
</evidence>
<dbReference type="RefSeq" id="WP_012406515.1">
    <property type="nucleotide sequence ID" value="NZ_JAKUCO010000091.1"/>
</dbReference>
<dbReference type="InterPro" id="IPR016177">
    <property type="entry name" value="DNA-bd_dom_sf"/>
</dbReference>
<proteinExistence type="predicted"/>
<dbReference type="Gene3D" id="1.10.1660.20">
    <property type="match status" value="1"/>
</dbReference>
<evidence type="ECO:0000256" key="1">
    <source>
        <dbReference type="ARBA" id="ARBA00023125"/>
    </source>
</evidence>
<keyword evidence="5" id="KW-1185">Reference proteome</keyword>
<keyword evidence="1" id="KW-0238">DNA-binding</keyword>
<dbReference type="Pfam" id="PF07825">
    <property type="entry name" value="Exc"/>
    <property type="match status" value="1"/>
</dbReference>
<organism evidence="4 5">
    <name type="scientific">Paraburkholderia caribensis</name>
    <dbReference type="NCBI Taxonomy" id="75105"/>
    <lineage>
        <taxon>Bacteria</taxon>
        <taxon>Pseudomonadati</taxon>
        <taxon>Pseudomonadota</taxon>
        <taxon>Betaproteobacteria</taxon>
        <taxon>Burkholderiales</taxon>
        <taxon>Burkholderiaceae</taxon>
        <taxon>Paraburkholderia</taxon>
    </lineage>
</organism>
<reference evidence="4 5" key="1">
    <citation type="submission" date="2024-01" db="EMBL/GenBank/DDBJ databases">
        <title>The diversity of rhizobia nodulating Mimosa spp. in eleven states of Brazil covering several biomes is determined by host plant, location, and edaphic factors.</title>
        <authorList>
            <person name="Rouws L."/>
            <person name="Barauna A."/>
            <person name="Beukes C."/>
            <person name="De Faria S.M."/>
            <person name="Gross E."/>
            <person name="Dos Reis Junior F.B."/>
            <person name="Simon M."/>
            <person name="Maluk M."/>
            <person name="Odee D.W."/>
            <person name="Kenicer G."/>
            <person name="Young J.P.W."/>
            <person name="Reis V.M."/>
            <person name="Zilli J."/>
            <person name="James E.K."/>
        </authorList>
    </citation>
    <scope>NUCLEOTIDE SEQUENCE [LARGE SCALE GENOMIC DNA]</scope>
    <source>
        <strain evidence="4 5">JHI1651</strain>
    </source>
</reference>
<comment type="caution">
    <text evidence="4">The sequence shown here is derived from an EMBL/GenBank/DDBJ whole genome shotgun (WGS) entry which is preliminary data.</text>
</comment>
<feature type="domain" description="Excisionase-like" evidence="3">
    <location>
        <begin position="1"/>
        <end position="60"/>
    </location>
</feature>
<sequence length="139" mass="16060">MKIRLDEWLKVREFDRPPAIRTACLWVNACKIFPAPVKIGRSYYVQDGAVFRDGVQKPRLCSPSIRPWQPGRASGVVRAGNLHEPRPGYYVWRNPITKKTMSIGYVPIEQVFEVLEANAKAKEIVPTKRLVERMKIRKQ</sequence>
<dbReference type="InterPro" id="IPR038137">
    <property type="entry name" value="Excisionase-like_sf"/>
</dbReference>